<dbReference type="InterPro" id="IPR058248">
    <property type="entry name" value="Lxx211020-like"/>
</dbReference>
<evidence type="ECO:0000313" key="3">
    <source>
        <dbReference type="EMBL" id="QIE57620.1"/>
    </source>
</evidence>
<dbReference type="EMBL" id="CP049056">
    <property type="protein sequence ID" value="QIE57620.1"/>
    <property type="molecule type" value="Genomic_DNA"/>
</dbReference>
<protein>
    <submittedName>
        <fullName evidence="3">Copper chaperone PCu(A)C</fullName>
    </submittedName>
</protein>
<feature type="region of interest" description="Disordered" evidence="1">
    <location>
        <begin position="149"/>
        <end position="170"/>
    </location>
</feature>
<accession>A0A7M3T6I9</accession>
<dbReference type="Gene3D" id="2.60.40.1890">
    <property type="entry name" value="PCu(A)C copper chaperone"/>
    <property type="match status" value="1"/>
</dbReference>
<evidence type="ECO:0000256" key="2">
    <source>
        <dbReference type="SAM" id="SignalP"/>
    </source>
</evidence>
<dbReference type="AlphaFoldDB" id="A0A7M3T6I9"/>
<dbReference type="PANTHER" id="PTHR36302">
    <property type="entry name" value="BLR7088 PROTEIN"/>
    <property type="match status" value="1"/>
</dbReference>
<dbReference type="PANTHER" id="PTHR36302:SF1">
    <property type="entry name" value="COPPER CHAPERONE PCU(A)C"/>
    <property type="match status" value="1"/>
</dbReference>
<feature type="compositionally biased region" description="Basic and acidic residues" evidence="1">
    <location>
        <begin position="149"/>
        <end position="159"/>
    </location>
</feature>
<gene>
    <name evidence="3" type="ORF">G5B40_20490</name>
</gene>
<keyword evidence="4" id="KW-1185">Reference proteome</keyword>
<evidence type="ECO:0000313" key="4">
    <source>
        <dbReference type="Proteomes" id="UP000503336"/>
    </source>
</evidence>
<feature type="chain" id="PRO_5029749685" evidence="2">
    <location>
        <begin position="21"/>
        <end position="170"/>
    </location>
</feature>
<dbReference type="InterPro" id="IPR007410">
    <property type="entry name" value="LpqE-like"/>
</dbReference>
<name>A0A7M3T6I9_9RHOB</name>
<organism evidence="3 4">
    <name type="scientific">Pikeienuella piscinae</name>
    <dbReference type="NCBI Taxonomy" id="2748098"/>
    <lineage>
        <taxon>Bacteria</taxon>
        <taxon>Pseudomonadati</taxon>
        <taxon>Pseudomonadota</taxon>
        <taxon>Alphaproteobacteria</taxon>
        <taxon>Rhodobacterales</taxon>
        <taxon>Paracoccaceae</taxon>
        <taxon>Pikeienuella</taxon>
    </lineage>
</organism>
<dbReference type="SUPFAM" id="SSF110087">
    <property type="entry name" value="DR1885-like metal-binding protein"/>
    <property type="match status" value="1"/>
</dbReference>
<keyword evidence="2" id="KW-0732">Signal</keyword>
<dbReference type="RefSeq" id="WP_165102870.1">
    <property type="nucleotide sequence ID" value="NZ_CP049056.1"/>
</dbReference>
<dbReference type="KEGG" id="hdh:G5B40_20490"/>
<dbReference type="Proteomes" id="UP000503336">
    <property type="component" value="Chromosome"/>
</dbReference>
<sequence>MKLKLLAAAFAALLPMSAAADHSGHAAGDGAIMAVHPYAFATAATAKTGGAYVSLENHGPADRLVGVKSDVAAKVELHESLQEDGVMKMRAVEGLPLPEDGAIEMAPGGYHIMLMGLHRPLVEGESVPITLVFESGAELEVETPVKARGEMGGHADHSGHSGHSGMKKSD</sequence>
<proteinExistence type="predicted"/>
<evidence type="ECO:0000256" key="1">
    <source>
        <dbReference type="SAM" id="MobiDB-lite"/>
    </source>
</evidence>
<feature type="signal peptide" evidence="2">
    <location>
        <begin position="1"/>
        <end position="20"/>
    </location>
</feature>
<dbReference type="InterPro" id="IPR036182">
    <property type="entry name" value="PCuAC_sf"/>
</dbReference>
<reference evidence="3 4" key="1">
    <citation type="submission" date="2020-02" db="EMBL/GenBank/DDBJ databases">
        <title>complete genome sequence of Rhodobacteraceae bacterium.</title>
        <authorList>
            <person name="Park J."/>
            <person name="Kim Y.-S."/>
            <person name="Kim K.-H."/>
        </authorList>
    </citation>
    <scope>NUCLEOTIDE SEQUENCE [LARGE SCALE GENOMIC DNA]</scope>
    <source>
        <strain evidence="3 4">RR4-56</strain>
    </source>
</reference>
<dbReference type="Pfam" id="PF04314">
    <property type="entry name" value="PCuAC"/>
    <property type="match status" value="1"/>
</dbReference>